<evidence type="ECO:0008006" key="6">
    <source>
        <dbReference type="Google" id="ProtNLM"/>
    </source>
</evidence>
<dbReference type="PROSITE" id="PS51318">
    <property type="entry name" value="TAT"/>
    <property type="match status" value="1"/>
</dbReference>
<dbReference type="STRING" id="2064.TR51_27095"/>
<dbReference type="InterPro" id="IPR006311">
    <property type="entry name" value="TAT_signal"/>
</dbReference>
<feature type="signal peptide" evidence="3">
    <location>
        <begin position="1"/>
        <end position="30"/>
    </location>
</feature>
<name>A0A0D0NU15_KITGR</name>
<evidence type="ECO:0000256" key="3">
    <source>
        <dbReference type="SAM" id="SignalP"/>
    </source>
</evidence>
<dbReference type="EMBL" id="JXZB01000004">
    <property type="protein sequence ID" value="KIQ62651.1"/>
    <property type="molecule type" value="Genomic_DNA"/>
</dbReference>
<keyword evidence="2" id="KW-0812">Transmembrane</keyword>
<dbReference type="PATRIC" id="fig|2064.6.peg.5751"/>
<dbReference type="AlphaFoldDB" id="A0A0D0NU15"/>
<evidence type="ECO:0000313" key="4">
    <source>
        <dbReference type="EMBL" id="KIQ62651.1"/>
    </source>
</evidence>
<evidence type="ECO:0000256" key="2">
    <source>
        <dbReference type="SAM" id="Phobius"/>
    </source>
</evidence>
<sequence>MHISRSRSLGLASALAVLALGGAAAIPAHAADATLKIEAPDSVAVDPSSTAPDHGSGSTAVQLHLTLSDHPAPAMGRVTVDLAPLQGIASVMPQSGCTIAGQVLTCDTQTMYDGKLDLRYYLYGPAAAREAGSSAVLHTTAVFDGRTATADTKVTLGGSNLTVKEVDTNRGLKPGDTWTPDLAVTNKGQLPASQLYFTFTGGMDLSFVPHFSNCEYGTSADGAVVICTVHSEVAAGETVHLDPIGFKVDSTAYYAYEDVRVTATAPAKDGWLGGYTFTPGPTGGPRLTVGKPETQGAPNGVIDFDRNNAAALAAVVPNTADFSVEGGWAPDQGSGLGELTVGIADNGPASIFWRSGSYPAIIRVTVPKAVKILNGSQPACRLNQQNQDPAVTVWDCTTNPYIRSGQHYWSFFTLDLDHNAGLSAKVTLPSIGEDGQDSGMPWDPDKSNNEVVVPLGTTTNTTRPTVPGGSASPGTPTPSSSASGSPAATPSTSPSTGATASPSTSASTPAVGGGLASTGADGLGTTATAGGAAILLGGGVLALANRRRKRGAHE</sequence>
<feature type="region of interest" description="Disordered" evidence="1">
    <location>
        <begin position="430"/>
        <end position="513"/>
    </location>
</feature>
<proteinExistence type="predicted"/>
<gene>
    <name evidence="4" type="ORF">TR51_27095</name>
</gene>
<keyword evidence="3" id="KW-0732">Signal</keyword>
<comment type="caution">
    <text evidence="4">The sequence shown here is derived from an EMBL/GenBank/DDBJ whole genome shotgun (WGS) entry which is preliminary data.</text>
</comment>
<reference evidence="4 5" key="1">
    <citation type="submission" date="2015-02" db="EMBL/GenBank/DDBJ databases">
        <title>Draft genome sequence of Kitasatospora griseola MF730-N6, a bafilomycin, terpentecin and satosporin producer.</title>
        <authorList>
            <person name="Arens J.C."/>
            <person name="Haltli B."/>
            <person name="Kerr R.G."/>
        </authorList>
    </citation>
    <scope>NUCLEOTIDE SEQUENCE [LARGE SCALE GENOMIC DNA]</scope>
    <source>
        <strain evidence="4 5">MF730-N6</strain>
    </source>
</reference>
<keyword evidence="2" id="KW-0472">Membrane</keyword>
<keyword evidence="2" id="KW-1133">Transmembrane helix</keyword>
<feature type="compositionally biased region" description="Low complexity" evidence="1">
    <location>
        <begin position="451"/>
        <end position="510"/>
    </location>
</feature>
<evidence type="ECO:0000256" key="1">
    <source>
        <dbReference type="SAM" id="MobiDB-lite"/>
    </source>
</evidence>
<dbReference type="Proteomes" id="UP000032066">
    <property type="component" value="Unassembled WGS sequence"/>
</dbReference>
<dbReference type="RefSeq" id="WP_043914840.1">
    <property type="nucleotide sequence ID" value="NZ_JXZB01000004.1"/>
</dbReference>
<accession>A0A0D0NU15</accession>
<evidence type="ECO:0000313" key="5">
    <source>
        <dbReference type="Proteomes" id="UP000032066"/>
    </source>
</evidence>
<organism evidence="4 5">
    <name type="scientific">Kitasatospora griseola</name>
    <name type="common">Streptomyces griseolosporeus</name>
    <dbReference type="NCBI Taxonomy" id="2064"/>
    <lineage>
        <taxon>Bacteria</taxon>
        <taxon>Bacillati</taxon>
        <taxon>Actinomycetota</taxon>
        <taxon>Actinomycetes</taxon>
        <taxon>Kitasatosporales</taxon>
        <taxon>Streptomycetaceae</taxon>
        <taxon>Kitasatospora</taxon>
    </lineage>
</organism>
<feature type="chain" id="PRO_5002217711" description="Gram-positive cocci surface proteins LPxTG domain-containing protein" evidence="3">
    <location>
        <begin position="31"/>
        <end position="554"/>
    </location>
</feature>
<dbReference type="OrthoDB" id="4218847at2"/>
<protein>
    <recommendedName>
        <fullName evidence="6">Gram-positive cocci surface proteins LPxTG domain-containing protein</fullName>
    </recommendedName>
</protein>
<feature type="transmembrane region" description="Helical" evidence="2">
    <location>
        <begin position="523"/>
        <end position="544"/>
    </location>
</feature>
<keyword evidence="5" id="KW-1185">Reference proteome</keyword>